<sequence length="55" mass="6490">MSDPSHPALHFKKLEGYEGVWSVRINKQYRGVGHRQGDTIEWFWIGTHNDFDKAF</sequence>
<evidence type="ECO:0000259" key="1">
    <source>
        <dbReference type="Pfam" id="PF24732"/>
    </source>
</evidence>
<dbReference type="InterPro" id="IPR035093">
    <property type="entry name" value="RelE/ParE_toxin_dom_sf"/>
</dbReference>
<comment type="caution">
    <text evidence="2">The sequence shown here is derived from an EMBL/GenBank/DDBJ whole genome shotgun (WGS) entry which is preliminary data.</text>
</comment>
<accession>B4D3Z3</accession>
<organism evidence="2 3">
    <name type="scientific">Chthoniobacter flavus Ellin428</name>
    <dbReference type="NCBI Taxonomy" id="497964"/>
    <lineage>
        <taxon>Bacteria</taxon>
        <taxon>Pseudomonadati</taxon>
        <taxon>Verrucomicrobiota</taxon>
        <taxon>Spartobacteria</taxon>
        <taxon>Chthoniobacterales</taxon>
        <taxon>Chthoniobacteraceae</taxon>
        <taxon>Chthoniobacter</taxon>
    </lineage>
</organism>
<gene>
    <name evidence="2" type="ORF">CfE428DRAFT_3631</name>
</gene>
<dbReference type="EMBL" id="ABVL01000010">
    <property type="protein sequence ID" value="EDY18973.1"/>
    <property type="molecule type" value="Genomic_DNA"/>
</dbReference>
<dbReference type="SUPFAM" id="SSF143011">
    <property type="entry name" value="RelE-like"/>
    <property type="match status" value="1"/>
</dbReference>
<dbReference type="Proteomes" id="UP000005824">
    <property type="component" value="Unassembled WGS sequence"/>
</dbReference>
<proteinExistence type="predicted"/>
<dbReference type="Pfam" id="PF24732">
    <property type="entry name" value="ParE_like"/>
    <property type="match status" value="1"/>
</dbReference>
<reference evidence="2 3" key="1">
    <citation type="journal article" date="2011" name="J. Bacteriol.">
        <title>Genome sequence of Chthoniobacter flavus Ellin428, an aerobic heterotrophic soil bacterium.</title>
        <authorList>
            <person name="Kant R."/>
            <person name="van Passel M.W."/>
            <person name="Palva A."/>
            <person name="Lucas S."/>
            <person name="Lapidus A."/>
            <person name="Glavina Del Rio T."/>
            <person name="Dalin E."/>
            <person name="Tice H."/>
            <person name="Bruce D."/>
            <person name="Goodwin L."/>
            <person name="Pitluck S."/>
            <person name="Larimer F.W."/>
            <person name="Land M.L."/>
            <person name="Hauser L."/>
            <person name="Sangwan P."/>
            <person name="de Vos W.M."/>
            <person name="Janssen P.H."/>
            <person name="Smidt H."/>
        </authorList>
    </citation>
    <scope>NUCLEOTIDE SEQUENCE [LARGE SCALE GENOMIC DNA]</scope>
    <source>
        <strain evidence="2 3">Ellin428</strain>
    </source>
</reference>
<protein>
    <recommendedName>
        <fullName evidence="1">ParE-like toxin domain-containing protein</fullName>
    </recommendedName>
</protein>
<name>B4D3Z3_9BACT</name>
<keyword evidence="3" id="KW-1185">Reference proteome</keyword>
<evidence type="ECO:0000313" key="3">
    <source>
        <dbReference type="Proteomes" id="UP000005824"/>
    </source>
</evidence>
<feature type="domain" description="ParE-like toxin" evidence="1">
    <location>
        <begin position="5"/>
        <end position="53"/>
    </location>
</feature>
<evidence type="ECO:0000313" key="2">
    <source>
        <dbReference type="EMBL" id="EDY18973.1"/>
    </source>
</evidence>
<dbReference type="InterPro" id="IPR056925">
    <property type="entry name" value="ParE-like"/>
</dbReference>
<dbReference type="STRING" id="497964.CfE428DRAFT_3631"/>
<dbReference type="AlphaFoldDB" id="B4D3Z3"/>
<dbReference type="InParanoid" id="B4D3Z3"/>